<proteinExistence type="predicted"/>
<name>A0ABR7A1R5_9BURK</name>
<comment type="caution">
    <text evidence="2">The sequence shown here is derived from an EMBL/GenBank/DDBJ whole genome shotgun (WGS) entry which is preliminary data.</text>
</comment>
<evidence type="ECO:0000313" key="2">
    <source>
        <dbReference type="EMBL" id="MBC3930658.1"/>
    </source>
</evidence>
<gene>
    <name evidence="2" type="ORF">H8K43_03150</name>
</gene>
<keyword evidence="3" id="KW-1185">Reference proteome</keyword>
<dbReference type="Proteomes" id="UP000654304">
    <property type="component" value="Unassembled WGS sequence"/>
</dbReference>
<accession>A0ABR7A1R5</accession>
<dbReference type="EMBL" id="JACOGD010000002">
    <property type="protein sequence ID" value="MBC3930658.1"/>
    <property type="molecule type" value="Genomic_DNA"/>
</dbReference>
<evidence type="ECO:0000313" key="3">
    <source>
        <dbReference type="Proteomes" id="UP000654304"/>
    </source>
</evidence>
<organism evidence="2 3">
    <name type="scientific">Undibacterium curvum</name>
    <dbReference type="NCBI Taxonomy" id="2762294"/>
    <lineage>
        <taxon>Bacteria</taxon>
        <taxon>Pseudomonadati</taxon>
        <taxon>Pseudomonadota</taxon>
        <taxon>Betaproteobacteria</taxon>
        <taxon>Burkholderiales</taxon>
        <taxon>Oxalobacteraceae</taxon>
        <taxon>Undibacterium</taxon>
    </lineage>
</organism>
<evidence type="ECO:0000259" key="1">
    <source>
        <dbReference type="Pfam" id="PF10106"/>
    </source>
</evidence>
<dbReference type="Pfam" id="PF10106">
    <property type="entry name" value="DUF2345"/>
    <property type="match status" value="1"/>
</dbReference>
<feature type="domain" description="DUF2345" evidence="1">
    <location>
        <begin position="2"/>
        <end position="83"/>
    </location>
</feature>
<protein>
    <submittedName>
        <fullName evidence="2">DUF2345 domain-containing protein</fullName>
    </submittedName>
</protein>
<sequence>YKAGMKLIAANGDVDIKALEKSIHVLARLRITETAQSITINASKEVLINGGGSYTRWNAAGIEDGTSGVWSAHAAGHSLSGPQSLAQVVQSWHGLPFDREAVFHDVAGNPVPAQEFQLTHMDGGAAAVQTSPDNGSTQTQQALGPDAYLVRWTGGKQS</sequence>
<dbReference type="InterPro" id="IPR018769">
    <property type="entry name" value="VgrG2_DUF2345"/>
</dbReference>
<feature type="non-terminal residue" evidence="2">
    <location>
        <position position="1"/>
    </location>
</feature>
<dbReference type="RefSeq" id="WP_186902534.1">
    <property type="nucleotide sequence ID" value="NZ_JACOGD010000002.1"/>
</dbReference>
<reference evidence="2 3" key="1">
    <citation type="submission" date="2020-08" db="EMBL/GenBank/DDBJ databases">
        <title>Novel species isolated from subtropical streams in China.</title>
        <authorList>
            <person name="Lu H."/>
        </authorList>
    </citation>
    <scope>NUCLEOTIDE SEQUENCE [LARGE SCALE GENOMIC DNA]</scope>
    <source>
        <strain evidence="2 3">CY22W</strain>
    </source>
</reference>